<dbReference type="InterPro" id="IPR018391">
    <property type="entry name" value="PQQ_b-propeller_rpt"/>
</dbReference>
<evidence type="ECO:0000313" key="8">
    <source>
        <dbReference type="Proteomes" id="UP000193558"/>
    </source>
</evidence>
<dbReference type="InterPro" id="IPR002372">
    <property type="entry name" value="PQQ_rpt_dom"/>
</dbReference>
<dbReference type="AlphaFoldDB" id="A0A1X1CUL2"/>
<dbReference type="RefSeq" id="WP_084935761.1">
    <property type="nucleotide sequence ID" value="NZ_MLFR01000018.1"/>
</dbReference>
<dbReference type="Pfam" id="PF01011">
    <property type="entry name" value="PQQ"/>
    <property type="match status" value="1"/>
</dbReference>
<dbReference type="SUPFAM" id="SSF50998">
    <property type="entry name" value="Quinoprotein alcohol dehydrogenase-like"/>
    <property type="match status" value="1"/>
</dbReference>
<feature type="transmembrane region" description="Helical" evidence="5">
    <location>
        <begin position="97"/>
        <end position="116"/>
    </location>
</feature>
<dbReference type="GO" id="GO:0016020">
    <property type="term" value="C:membrane"/>
    <property type="evidence" value="ECO:0007669"/>
    <property type="project" value="InterPro"/>
</dbReference>
<comment type="cofactor">
    <cofactor evidence="1">
        <name>pyrroloquinoline quinone</name>
        <dbReference type="ChEBI" id="CHEBI:58442"/>
    </cofactor>
</comment>
<keyword evidence="5" id="KW-0812">Transmembrane</keyword>
<name>A0A1X1CUL2_9GAMM</name>
<reference evidence="7 8" key="1">
    <citation type="journal article" date="2017" name="Antonie Van Leeuwenhoek">
        <title>Phylogenomic resolution of the bacterial genus Pantoea and its relationship with Erwinia and Tatumella.</title>
        <authorList>
            <person name="Palmer M."/>
            <person name="Steenkamp E.T."/>
            <person name="Coetzee M.P."/>
            <person name="Chan W.Y."/>
            <person name="van Zyl E."/>
            <person name="De Maayer P."/>
            <person name="Coutinho T.A."/>
            <person name="Blom J."/>
            <person name="Smits T.H."/>
            <person name="Duffy B."/>
            <person name="Venter S.N."/>
        </authorList>
    </citation>
    <scope>NUCLEOTIDE SEQUENCE [LARGE SCALE GENOMIC DNA]</scope>
    <source>
        <strain evidence="7 8">LMG 26275</strain>
    </source>
</reference>
<feature type="region of interest" description="Disordered" evidence="4">
    <location>
        <begin position="525"/>
        <end position="544"/>
    </location>
</feature>
<dbReference type="GO" id="GO:0008876">
    <property type="term" value="F:quinoprotein glucose dehydrogenase activity"/>
    <property type="evidence" value="ECO:0007669"/>
    <property type="project" value="TreeGrafter"/>
</dbReference>
<dbReference type="InterPro" id="IPR011047">
    <property type="entry name" value="Quinoprotein_ADH-like_sf"/>
</dbReference>
<evidence type="ECO:0000256" key="2">
    <source>
        <dbReference type="ARBA" id="ARBA00008156"/>
    </source>
</evidence>
<evidence type="ECO:0000256" key="4">
    <source>
        <dbReference type="SAM" id="MobiDB-lite"/>
    </source>
</evidence>
<keyword evidence="5" id="KW-1133">Transmembrane helix</keyword>
<feature type="transmembrane region" description="Helical" evidence="5">
    <location>
        <begin position="12"/>
        <end position="35"/>
    </location>
</feature>
<dbReference type="PANTHER" id="PTHR32303:SF4">
    <property type="entry name" value="QUINOPROTEIN GLUCOSE DEHYDROGENASE"/>
    <property type="match status" value="1"/>
</dbReference>
<keyword evidence="3" id="KW-0560">Oxidoreductase</keyword>
<organism evidence="7 8">
    <name type="scientific">Pantoea rwandensis</name>
    <dbReference type="NCBI Taxonomy" id="1076550"/>
    <lineage>
        <taxon>Bacteria</taxon>
        <taxon>Pseudomonadati</taxon>
        <taxon>Pseudomonadota</taxon>
        <taxon>Gammaproteobacteria</taxon>
        <taxon>Enterobacterales</taxon>
        <taxon>Erwiniaceae</taxon>
        <taxon>Pantoea</taxon>
    </lineage>
</organism>
<evidence type="ECO:0000256" key="5">
    <source>
        <dbReference type="SAM" id="Phobius"/>
    </source>
</evidence>
<dbReference type="SMART" id="SM00564">
    <property type="entry name" value="PQQ"/>
    <property type="match status" value="6"/>
</dbReference>
<comment type="caution">
    <text evidence="7">The sequence shown here is derived from an EMBL/GenBank/DDBJ whole genome shotgun (WGS) entry which is preliminary data.</text>
</comment>
<dbReference type="OrthoDB" id="9794322at2"/>
<dbReference type="InterPro" id="IPR017511">
    <property type="entry name" value="PQQ_mDH"/>
</dbReference>
<evidence type="ECO:0000256" key="3">
    <source>
        <dbReference type="ARBA" id="ARBA00023002"/>
    </source>
</evidence>
<evidence type="ECO:0000259" key="6">
    <source>
        <dbReference type="Pfam" id="PF01011"/>
    </source>
</evidence>
<evidence type="ECO:0000256" key="1">
    <source>
        <dbReference type="ARBA" id="ARBA00001931"/>
    </source>
</evidence>
<dbReference type="Gene3D" id="2.140.10.10">
    <property type="entry name" value="Quinoprotein alcohol dehydrogenase-like superfamily"/>
    <property type="match status" value="2"/>
</dbReference>
<feature type="transmembrane region" description="Helical" evidence="5">
    <location>
        <begin position="128"/>
        <end position="149"/>
    </location>
</feature>
<dbReference type="NCBIfam" id="TIGR03074">
    <property type="entry name" value="PQQ_membr_DH"/>
    <property type="match status" value="1"/>
</dbReference>
<dbReference type="GO" id="GO:0048038">
    <property type="term" value="F:quinone binding"/>
    <property type="evidence" value="ECO:0007669"/>
    <property type="project" value="InterPro"/>
</dbReference>
<protein>
    <submittedName>
        <fullName evidence="7">Pyrroloquinoline quinone-dependent dehydrogenase</fullName>
    </submittedName>
</protein>
<evidence type="ECO:0000313" key="7">
    <source>
        <dbReference type="EMBL" id="ORM68050.1"/>
    </source>
</evidence>
<comment type="similarity">
    <text evidence="2">Belongs to the bacterial PQQ dehydrogenase family.</text>
</comment>
<dbReference type="Proteomes" id="UP000193558">
    <property type="component" value="Unassembled WGS sequence"/>
</dbReference>
<feature type="transmembrane region" description="Helical" evidence="5">
    <location>
        <begin position="47"/>
        <end position="64"/>
    </location>
</feature>
<keyword evidence="5" id="KW-0472">Membrane</keyword>
<dbReference type="PANTHER" id="PTHR32303">
    <property type="entry name" value="QUINOPROTEIN ALCOHOL DEHYDROGENASE (CYTOCHROME C)"/>
    <property type="match status" value="1"/>
</dbReference>
<proteinExistence type="inferred from homology"/>
<dbReference type="EMBL" id="MLFR01000018">
    <property type="protein sequence ID" value="ORM68050.1"/>
    <property type="molecule type" value="Genomic_DNA"/>
</dbReference>
<accession>A0A1X1CUL2</accession>
<feature type="domain" description="Pyrrolo-quinoline quinone repeat" evidence="6">
    <location>
        <begin position="179"/>
        <end position="783"/>
    </location>
</feature>
<feature type="transmembrane region" description="Helical" evidence="5">
    <location>
        <begin position="71"/>
        <end position="91"/>
    </location>
</feature>
<sequence length="809" mass="88367">MEIKQGKPRHRSGLSFVLSIVFAVLTVATAVAIILGGGKLLSLGGSAYYLIAGVAYLILVVLYFKKPSVGLYFSSIIFVLTIIWSLIEVGGLNYWDLLPRLVVPALLFLLSLLVTFTDKAAAPKQRRLSGSASLVVFVALIATFIGGFFPHNTIYNPEAISSEPLKPSENDAAQENQDWRYISRNASGTRFSPLDQVNADNVKDLQVAWTYRTGRRLTGNAAGVDENTPIQVGSVLYTCTPENLIAAVDADTGKPIWKFDPHAHTYEHVTCRSVGYYDYDTDETLSADQKAAYIDTSCRQRIIASTVDARLIALDAHTGELCPNFGQNGTVNLQQGMGDTAESRRYHPTSVPVMMGHLTVFGSWVRDITEDEPSGVLRAYDVRDGSLAWAWDVGNVEGAKQGDEHYTLSTPNVWAIPTYDKDLGLVYVSTGNGPPDYWGGNRNAAKEKFGSSVIALDVNTGKTKWVFQTVHHDVWDYDLPSQPVMYNMKNEQGEVVPALIQTSKMGEIFVLDRRTGKPVSRVVEKSVPTSPAAQDEHLSPTQPFSVDMPTIGLEQLNEKKMWGVSMFDQLYCRILFKSALYSGIFQPNSEKTYLEFPATMGGMNWGGVSIDETSGILYVNDIRLGTLMALKSKEAAKGQKISLDEVPQWAGTVRPQISGPYVGVRMDNFASFLQVPCQHPPFGTMTAIDLHSKKIVWQVPMGTVEDTGPLGIKTHLAMPVGMPTLGGPTSTKSGLVFFAGSQDNYLRALDSKTGKEVWKTRLPVGATASPLIYQSPKTGKEYIVISAGGAAHSPDVGDYLIAYALPDKA</sequence>
<dbReference type="CDD" id="cd10280">
    <property type="entry name" value="PQQ_mGDH"/>
    <property type="match status" value="1"/>
</dbReference>
<gene>
    <name evidence="7" type="ORF">HA51_16600</name>
</gene>